<sequence>MEERLFKHRSNLTELPNKFPAPEIDITGAPHEIKERQQKIERMRREWVEQKRAELEEVLAEDKEMIAHRYATQIQQCEQDVIAAQQRYDDAYRNWKEDHQEFGGDLDDIA</sequence>
<dbReference type="RefSeq" id="WP_354634608.1">
    <property type="nucleotide sequence ID" value="NZ_CP159837.1"/>
</dbReference>
<name>A0AAU8J630_9CYAN</name>
<dbReference type="AlphaFoldDB" id="A0AAU8J630"/>
<organism evidence="1">
    <name type="scientific">Planktothricoides raciborskii GIHE-MW2</name>
    <dbReference type="NCBI Taxonomy" id="2792601"/>
    <lineage>
        <taxon>Bacteria</taxon>
        <taxon>Bacillati</taxon>
        <taxon>Cyanobacteriota</taxon>
        <taxon>Cyanophyceae</taxon>
        <taxon>Oscillatoriophycideae</taxon>
        <taxon>Oscillatoriales</taxon>
        <taxon>Oscillatoriaceae</taxon>
        <taxon>Planktothricoides</taxon>
    </lineage>
</organism>
<evidence type="ECO:0000313" key="1">
    <source>
        <dbReference type="EMBL" id="XCM34549.1"/>
    </source>
</evidence>
<proteinExistence type="predicted"/>
<dbReference type="EMBL" id="CP159837">
    <property type="protein sequence ID" value="XCM34549.1"/>
    <property type="molecule type" value="Genomic_DNA"/>
</dbReference>
<accession>A0AAU8J630</accession>
<gene>
    <name evidence="1" type="ORF">ABWT76_003155</name>
</gene>
<reference evidence="1" key="1">
    <citation type="submission" date="2024-07" db="EMBL/GenBank/DDBJ databases">
        <authorList>
            <person name="Kim Y.J."/>
            <person name="Jeong J.Y."/>
        </authorList>
    </citation>
    <scope>NUCLEOTIDE SEQUENCE</scope>
    <source>
        <strain evidence="1">GIHE-MW2</strain>
    </source>
</reference>
<protein>
    <submittedName>
        <fullName evidence="1">Uncharacterized protein</fullName>
    </submittedName>
</protein>